<evidence type="ECO:0008006" key="4">
    <source>
        <dbReference type="Google" id="ProtNLM"/>
    </source>
</evidence>
<name>A0AB34VK99_9GAMM</name>
<sequence>MANVFDFTLAGNDEASAAIARIEEAVRKLEPELDKTRDALKLGGQESAGELSTFTRYLQGMSQAARDNVQFIGDMVPPLKMVGELAGRFGGIAGRMSVAGVAAYGLARGAQALAGNMKEAADNAYSLDVAAKNSGMRVDDFTRLSGAMQILGADSDGARASVEGMYKTFNDALQGRNGSVLSVLSQMGVQIVKNKDGTADVMRTFEQLAQVFPSLTPDRQKTVADALGLDASGLALLREGAKLKAYLTRADELGLTVDPKVNTQLVELNRNLTGLSAAWDGFKNRVRQKVAGGLLSDGSVNDGLRGVGRLMQNPGDPVALNEALGNLRGSEGDWVRRARDDKKYLNSLPADEQVNLITGQITDKQRRELRERYGLGDQANVLQGDIAAALKAPSAMVPAVYTGPGMGGNARGIRNNNPGNLRDAPNSSGNDGGFVRFPTPHDGMAALSRQLQLYGDRGNNTLNGIIHTYAPATENKTQNYIDDVAKKTGFDPRERINLHDPATLRRVMSAIISHENGAQPYTDNEINQAIHTSINDDRWKGLRDPQTLQAQRQADAQTSGGTLSSPVSSAGSGGQSGAAGQENKVAVELTLINDKTGERKQLITQGGRVATSMSWP</sequence>
<evidence type="ECO:0000313" key="3">
    <source>
        <dbReference type="Proteomes" id="UP000072520"/>
    </source>
</evidence>
<feature type="compositionally biased region" description="Low complexity" evidence="1">
    <location>
        <begin position="561"/>
        <end position="570"/>
    </location>
</feature>
<feature type="compositionally biased region" description="Polar residues" evidence="1">
    <location>
        <begin position="547"/>
        <end position="560"/>
    </location>
</feature>
<comment type="caution">
    <text evidence="2">The sequence shown here is derived from an EMBL/GenBank/DDBJ whole genome shotgun (WGS) entry which is preliminary data.</text>
</comment>
<evidence type="ECO:0000256" key="1">
    <source>
        <dbReference type="SAM" id="MobiDB-lite"/>
    </source>
</evidence>
<accession>A0AB34VK99</accession>
<feature type="region of interest" description="Disordered" evidence="1">
    <location>
        <begin position="547"/>
        <end position="581"/>
    </location>
</feature>
<dbReference type="AlphaFoldDB" id="A0AB34VK99"/>
<dbReference type="RefSeq" id="WP_058708027.1">
    <property type="nucleotide sequence ID" value="NZ_LDSI01000002.1"/>
</dbReference>
<reference evidence="2 3" key="1">
    <citation type="journal article" date="2016" name="Front. Microbiol.">
        <title>Genomic Resource of Rice Seed Associated Bacteria.</title>
        <authorList>
            <person name="Midha S."/>
            <person name="Bansal K."/>
            <person name="Sharma S."/>
            <person name="Kumar N."/>
            <person name="Patil P.P."/>
            <person name="Chaudhry V."/>
            <person name="Patil P.B."/>
        </authorList>
    </citation>
    <scope>NUCLEOTIDE SEQUENCE [LARGE SCALE GENOMIC DNA]</scope>
    <source>
        <strain evidence="2 3">RSA13</strain>
    </source>
</reference>
<proteinExistence type="predicted"/>
<dbReference type="EMBL" id="LDSI01000002">
    <property type="protein sequence ID" value="KTT00972.1"/>
    <property type="molecule type" value="Genomic_DNA"/>
</dbReference>
<gene>
    <name evidence="2" type="ORF">RSA13_00680</name>
</gene>
<protein>
    <recommendedName>
        <fullName evidence="4">Bacteriophage protein</fullName>
    </recommendedName>
</protein>
<organism evidence="2 3">
    <name type="scientific">Pantoea stewartii</name>
    <dbReference type="NCBI Taxonomy" id="66269"/>
    <lineage>
        <taxon>Bacteria</taxon>
        <taxon>Pseudomonadati</taxon>
        <taxon>Pseudomonadota</taxon>
        <taxon>Gammaproteobacteria</taxon>
        <taxon>Enterobacterales</taxon>
        <taxon>Erwiniaceae</taxon>
        <taxon>Pantoea</taxon>
    </lineage>
</organism>
<evidence type="ECO:0000313" key="2">
    <source>
        <dbReference type="EMBL" id="KTT00972.1"/>
    </source>
</evidence>
<dbReference type="Proteomes" id="UP000072520">
    <property type="component" value="Unassembled WGS sequence"/>
</dbReference>